<dbReference type="HOGENOM" id="CLU_802080_0_0_1"/>
<feature type="coiled-coil region" evidence="1">
    <location>
        <begin position="301"/>
        <end position="342"/>
    </location>
</feature>
<feature type="compositionally biased region" description="Basic and acidic residues" evidence="2">
    <location>
        <begin position="204"/>
        <end position="217"/>
    </location>
</feature>
<dbReference type="AlphaFoldDB" id="F9X1D6"/>
<dbReference type="RefSeq" id="XP_003857097.1">
    <property type="nucleotide sequence ID" value="XM_003857049.1"/>
</dbReference>
<feature type="compositionally biased region" description="Basic and acidic residues" evidence="2">
    <location>
        <begin position="158"/>
        <end position="167"/>
    </location>
</feature>
<keyword evidence="1" id="KW-0175">Coiled coil</keyword>
<keyword evidence="5" id="KW-1185">Reference proteome</keyword>
<gene>
    <name evidence="4" type="ORF">MYCGRDRAFT_107544</name>
</gene>
<protein>
    <submittedName>
        <fullName evidence="4">Uncharacterized protein</fullName>
    </submittedName>
</protein>
<organism evidence="4 5">
    <name type="scientific">Zymoseptoria tritici (strain CBS 115943 / IPO323)</name>
    <name type="common">Speckled leaf blotch fungus</name>
    <name type="synonym">Septoria tritici</name>
    <dbReference type="NCBI Taxonomy" id="336722"/>
    <lineage>
        <taxon>Eukaryota</taxon>
        <taxon>Fungi</taxon>
        <taxon>Dikarya</taxon>
        <taxon>Ascomycota</taxon>
        <taxon>Pezizomycotina</taxon>
        <taxon>Dothideomycetes</taxon>
        <taxon>Dothideomycetidae</taxon>
        <taxon>Mycosphaerellales</taxon>
        <taxon>Mycosphaerellaceae</taxon>
        <taxon>Zymoseptoria</taxon>
    </lineage>
</organism>
<evidence type="ECO:0000313" key="5">
    <source>
        <dbReference type="Proteomes" id="UP000008062"/>
    </source>
</evidence>
<feature type="region of interest" description="Disordered" evidence="2">
    <location>
        <begin position="83"/>
        <end position="116"/>
    </location>
</feature>
<dbReference type="OMA" id="RYNEDRA"/>
<keyword evidence="3" id="KW-0472">Membrane</keyword>
<feature type="compositionally biased region" description="Polar residues" evidence="2">
    <location>
        <begin position="168"/>
        <end position="187"/>
    </location>
</feature>
<feature type="transmembrane region" description="Helical" evidence="3">
    <location>
        <begin position="347"/>
        <end position="367"/>
    </location>
</feature>
<proteinExistence type="predicted"/>
<evidence type="ECO:0000256" key="3">
    <source>
        <dbReference type="SAM" id="Phobius"/>
    </source>
</evidence>
<dbReference type="KEGG" id="ztr:MYCGRDRAFT_107544"/>
<dbReference type="EMBL" id="CM001196">
    <property type="protein sequence ID" value="EGP92073.1"/>
    <property type="molecule type" value="Genomic_DNA"/>
</dbReference>
<dbReference type="GeneID" id="13398960"/>
<dbReference type="eggNOG" id="ENOG502S40Z">
    <property type="taxonomic scope" value="Eukaryota"/>
</dbReference>
<evidence type="ECO:0000313" key="4">
    <source>
        <dbReference type="EMBL" id="EGP92073.1"/>
    </source>
</evidence>
<dbReference type="OrthoDB" id="5419542at2759"/>
<keyword evidence="3" id="KW-1133">Transmembrane helix</keyword>
<feature type="compositionally biased region" description="Basic residues" evidence="2">
    <location>
        <begin position="105"/>
        <end position="116"/>
    </location>
</feature>
<evidence type="ECO:0000256" key="1">
    <source>
        <dbReference type="SAM" id="Coils"/>
    </source>
</evidence>
<dbReference type="Proteomes" id="UP000008062">
    <property type="component" value="Chromosome 1"/>
</dbReference>
<dbReference type="Gene3D" id="1.20.1170.10">
    <property type="match status" value="1"/>
</dbReference>
<evidence type="ECO:0000256" key="2">
    <source>
        <dbReference type="SAM" id="MobiDB-lite"/>
    </source>
</evidence>
<keyword evidence="3" id="KW-0812">Transmembrane</keyword>
<reference evidence="4 5" key="1">
    <citation type="journal article" date="2011" name="PLoS Genet.">
        <title>Finished genome of the fungal wheat pathogen Mycosphaerella graminicola reveals dispensome structure, chromosome plasticity, and stealth pathogenesis.</title>
        <authorList>
            <person name="Goodwin S.B."/>
            <person name="Ben M'barek S."/>
            <person name="Dhillon B."/>
            <person name="Wittenberg A.H.J."/>
            <person name="Crane C.F."/>
            <person name="Hane J.K."/>
            <person name="Foster A.J."/>
            <person name="Van der Lee T.A.J."/>
            <person name="Grimwood J."/>
            <person name="Aerts A."/>
            <person name="Antoniw J."/>
            <person name="Bailey A."/>
            <person name="Bluhm B."/>
            <person name="Bowler J."/>
            <person name="Bristow J."/>
            <person name="van der Burgt A."/>
            <person name="Canto-Canche B."/>
            <person name="Churchill A.C.L."/>
            <person name="Conde-Ferraez L."/>
            <person name="Cools H.J."/>
            <person name="Coutinho P.M."/>
            <person name="Csukai M."/>
            <person name="Dehal P."/>
            <person name="De Wit P."/>
            <person name="Donzelli B."/>
            <person name="van de Geest H.C."/>
            <person name="van Ham R.C.H.J."/>
            <person name="Hammond-Kosack K.E."/>
            <person name="Henrissat B."/>
            <person name="Kilian A."/>
            <person name="Kobayashi A.K."/>
            <person name="Koopmann E."/>
            <person name="Kourmpetis Y."/>
            <person name="Kuzniar A."/>
            <person name="Lindquist E."/>
            <person name="Lombard V."/>
            <person name="Maliepaard C."/>
            <person name="Martins N."/>
            <person name="Mehrabi R."/>
            <person name="Nap J.P.H."/>
            <person name="Ponomarenko A."/>
            <person name="Rudd J.J."/>
            <person name="Salamov A."/>
            <person name="Schmutz J."/>
            <person name="Schouten H.J."/>
            <person name="Shapiro H."/>
            <person name="Stergiopoulos I."/>
            <person name="Torriani S.F.F."/>
            <person name="Tu H."/>
            <person name="de Vries R.P."/>
            <person name="Waalwijk C."/>
            <person name="Ware S.B."/>
            <person name="Wiebenga A."/>
            <person name="Zwiers L.-H."/>
            <person name="Oliver R.P."/>
            <person name="Grigoriev I.V."/>
            <person name="Kema G.H.J."/>
        </authorList>
    </citation>
    <scope>NUCLEOTIDE SEQUENCE [LARGE SCALE GENOMIC DNA]</scope>
    <source>
        <strain evidence="5">CBS 115943 / IPO323</strain>
    </source>
</reference>
<sequence>MENEWHNRTSYLLPYLTFKCQQSIPSLSLMHAFSRMGCPWQDHGLRLTSIADDYRVPFWELVTAVCHVLHVLLSRKILPSVQTNNLPPAELSPTRSRTDPPASPPHKHEKSHLARRLRSESLRNKPASNHHHHHYRHSARETVQSAIELRPPISFDSLLRRDKKTPDSSRNASSNQQRTPPIQQRNATYDGAAEQAQRVVVKPGDVKKAQDDNAKREKELRASLQNVEEVAMSSTRQLDDTYYTILDKASLLRSTVANLQQLAEESREMHATFQERTGKLEDDTRGLLQSFDNFNAQEKLIDDLVSQLKASKSQTAELNNRLEAARNRVEAYEKREKVKAANRRKRWGAIWGVLVGIVILVVAYVIARNRSAVGSRVHGVVEVMDRLGNELKASVSALKPMPSQSEDPYLKRLFDEI</sequence>
<feature type="region of interest" description="Disordered" evidence="2">
    <location>
        <begin position="154"/>
        <end position="217"/>
    </location>
</feature>
<dbReference type="InParanoid" id="F9X1D6"/>
<name>F9X1D6_ZYMTI</name>
<accession>F9X1D6</accession>